<comment type="subcellular location">
    <subcellularLocation>
        <location evidence="1">Cell membrane</location>
        <topology evidence="1">Multi-pass membrane protein</topology>
    </subcellularLocation>
</comment>
<keyword evidence="6 7" id="KW-0472">Membrane</keyword>
<keyword evidence="4 7" id="KW-0812">Transmembrane</keyword>
<dbReference type="PIRSF" id="PIRSF006603">
    <property type="entry name" value="DinF"/>
    <property type="match status" value="1"/>
</dbReference>
<dbReference type="CDD" id="cd13134">
    <property type="entry name" value="MATE_like_8"/>
    <property type="match status" value="1"/>
</dbReference>
<dbReference type="Proteomes" id="UP001302374">
    <property type="component" value="Chromosome"/>
</dbReference>
<evidence type="ECO:0000313" key="9">
    <source>
        <dbReference type="Proteomes" id="UP001302374"/>
    </source>
</evidence>
<feature type="transmembrane region" description="Helical" evidence="7">
    <location>
        <begin position="131"/>
        <end position="154"/>
    </location>
</feature>
<dbReference type="EMBL" id="CP043839">
    <property type="protein sequence ID" value="WOF11513.1"/>
    <property type="molecule type" value="Genomic_DNA"/>
</dbReference>
<organism evidence="8 9">
    <name type="scientific">Butyricimonas paravirosa</name>
    <dbReference type="NCBI Taxonomy" id="1472417"/>
    <lineage>
        <taxon>Bacteria</taxon>
        <taxon>Pseudomonadati</taxon>
        <taxon>Bacteroidota</taxon>
        <taxon>Bacteroidia</taxon>
        <taxon>Bacteroidales</taxon>
        <taxon>Odoribacteraceae</taxon>
        <taxon>Butyricimonas</taxon>
    </lineage>
</organism>
<dbReference type="PANTHER" id="PTHR42925:SF1">
    <property type="entry name" value="VIRULENCE FACTOR MVIN"/>
    <property type="match status" value="1"/>
</dbReference>
<reference evidence="8 9" key="1">
    <citation type="submission" date="2019-09" db="EMBL/GenBank/DDBJ databases">
        <title>Butyricimonas paravirosa DSM 105722 (=214-4 = JCM 18677 = CCUG 65563).</title>
        <authorList>
            <person name="Le Roy T."/>
            <person name="Cani P.D."/>
        </authorList>
    </citation>
    <scope>NUCLEOTIDE SEQUENCE [LARGE SCALE GENOMIC DNA]</scope>
    <source>
        <strain evidence="8 9">DSM 105722</strain>
    </source>
</reference>
<evidence type="ECO:0000313" key="8">
    <source>
        <dbReference type="EMBL" id="WOF11513.1"/>
    </source>
</evidence>
<feature type="transmembrane region" description="Helical" evidence="7">
    <location>
        <begin position="166"/>
        <end position="188"/>
    </location>
</feature>
<keyword evidence="9" id="KW-1185">Reference proteome</keyword>
<dbReference type="InterPro" id="IPR047135">
    <property type="entry name" value="YsiQ"/>
</dbReference>
<feature type="transmembrane region" description="Helical" evidence="7">
    <location>
        <begin position="405"/>
        <end position="424"/>
    </location>
</feature>
<sequence length="462" mass="50272">MGCMKPTKTLRGQLFRLTGPIFVETLLIMLLGAMDTFMLSHYSDDTVAAVGVVNQLLSLVFLVFGVSTVGTSVLCSQYLGASQQANVRQVIGVSLFFNTLIGVTTSAFLYFRAEALLKIMDLAPELINEGLAYMQIVGGFAFLQAIALTMSAVLRSHNKAYYPMRVTLLMNVLNIIGNYALIFGKFGLPQMGVVGAAISTSSCRAVALALLLYITFGKVVPRFSFSCLRPFPWDKLKNLLHIGLPAAGEQVSYSLSQVVITYFTVMLGTAALTARTYAMNIILFSYVFSVALGQGAAILIGHLVGGERTDAAFILQKYCLRLSIVVSLCVAVVTAVCSKFIFGMLTSNPEIVYMGVMILCIDILLEVGRAVNILSVNVLNAVGDVTYPFITGLIVMWGVATALSYVFGISFGWGLAGMWVAFTLDENIRAIIFVRRWNSRKWVGKSFTRVEKLLKQTSSHSA</sequence>
<keyword evidence="2" id="KW-0813">Transport</keyword>
<evidence type="ECO:0000256" key="6">
    <source>
        <dbReference type="ARBA" id="ARBA00023136"/>
    </source>
</evidence>
<keyword evidence="3" id="KW-1003">Cell membrane</keyword>
<evidence type="ECO:0000256" key="2">
    <source>
        <dbReference type="ARBA" id="ARBA00022448"/>
    </source>
</evidence>
<keyword evidence="5 7" id="KW-1133">Transmembrane helix</keyword>
<feature type="transmembrane region" description="Helical" evidence="7">
    <location>
        <begin position="351"/>
        <end position="371"/>
    </location>
</feature>
<dbReference type="NCBIfam" id="TIGR00797">
    <property type="entry name" value="matE"/>
    <property type="match status" value="1"/>
</dbReference>
<evidence type="ECO:0000256" key="5">
    <source>
        <dbReference type="ARBA" id="ARBA00022989"/>
    </source>
</evidence>
<evidence type="ECO:0000256" key="4">
    <source>
        <dbReference type="ARBA" id="ARBA00022692"/>
    </source>
</evidence>
<feature type="transmembrane region" description="Helical" evidence="7">
    <location>
        <begin position="378"/>
        <end position="399"/>
    </location>
</feature>
<feature type="transmembrane region" description="Helical" evidence="7">
    <location>
        <begin position="21"/>
        <end position="39"/>
    </location>
</feature>
<evidence type="ECO:0000256" key="7">
    <source>
        <dbReference type="SAM" id="Phobius"/>
    </source>
</evidence>
<dbReference type="InterPro" id="IPR048279">
    <property type="entry name" value="MdtK-like"/>
</dbReference>
<feature type="transmembrane region" description="Helical" evidence="7">
    <location>
        <begin position="259"/>
        <end position="277"/>
    </location>
</feature>
<gene>
    <name evidence="8" type="ORF">F1644_04160</name>
</gene>
<dbReference type="PANTHER" id="PTHR42925">
    <property type="entry name" value="MULTIDRUG AND TOXIN EFFLUX PROTEIN MATE FAMILY"/>
    <property type="match status" value="1"/>
</dbReference>
<dbReference type="GeneID" id="86890463"/>
<accession>A0ABZ0FSD5</accession>
<dbReference type="InterPro" id="IPR002528">
    <property type="entry name" value="MATE_fam"/>
</dbReference>
<evidence type="ECO:0000256" key="1">
    <source>
        <dbReference type="ARBA" id="ARBA00004651"/>
    </source>
</evidence>
<proteinExistence type="predicted"/>
<evidence type="ECO:0000256" key="3">
    <source>
        <dbReference type="ARBA" id="ARBA00022475"/>
    </source>
</evidence>
<protein>
    <submittedName>
        <fullName evidence="8">MATE family efflux transporter</fullName>
    </submittedName>
</protein>
<feature type="transmembrane region" description="Helical" evidence="7">
    <location>
        <begin position="194"/>
        <end position="216"/>
    </location>
</feature>
<dbReference type="RefSeq" id="WP_087422258.1">
    <property type="nucleotide sequence ID" value="NZ_BMPA01000016.1"/>
</dbReference>
<feature type="transmembrane region" description="Helical" evidence="7">
    <location>
        <begin position="283"/>
        <end position="306"/>
    </location>
</feature>
<feature type="transmembrane region" description="Helical" evidence="7">
    <location>
        <begin position="318"/>
        <end position="345"/>
    </location>
</feature>
<dbReference type="Pfam" id="PF01554">
    <property type="entry name" value="MatE"/>
    <property type="match status" value="2"/>
</dbReference>
<name>A0ABZ0FSD5_9BACT</name>
<feature type="transmembrane region" description="Helical" evidence="7">
    <location>
        <begin position="91"/>
        <end position="111"/>
    </location>
</feature>